<keyword evidence="2" id="KW-1185">Reference proteome</keyword>
<dbReference type="Proteomes" id="UP000218231">
    <property type="component" value="Unassembled WGS sequence"/>
</dbReference>
<evidence type="ECO:0000313" key="1">
    <source>
        <dbReference type="EMBL" id="PAV68778.1"/>
    </source>
</evidence>
<proteinExistence type="predicted"/>
<name>A0A2A2K4A5_9BILA</name>
<sequence length="92" mass="9589">MNDPVGVSLRQVFFSAGLAWLSADCATAGAVQATIATIATVQMRFIGPPLLFAPDHASAIPTYQAWTAGGVRVLWRDHRATAQCAIGGCCGL</sequence>
<comment type="caution">
    <text evidence="1">The sequence shown here is derived from an EMBL/GenBank/DDBJ whole genome shotgun (WGS) entry which is preliminary data.</text>
</comment>
<gene>
    <name evidence="1" type="ORF">WR25_13752</name>
</gene>
<dbReference type="AlphaFoldDB" id="A0A2A2K4A5"/>
<evidence type="ECO:0000313" key="2">
    <source>
        <dbReference type="Proteomes" id="UP000218231"/>
    </source>
</evidence>
<organism evidence="1 2">
    <name type="scientific">Diploscapter pachys</name>
    <dbReference type="NCBI Taxonomy" id="2018661"/>
    <lineage>
        <taxon>Eukaryota</taxon>
        <taxon>Metazoa</taxon>
        <taxon>Ecdysozoa</taxon>
        <taxon>Nematoda</taxon>
        <taxon>Chromadorea</taxon>
        <taxon>Rhabditida</taxon>
        <taxon>Rhabditina</taxon>
        <taxon>Rhabditomorpha</taxon>
        <taxon>Rhabditoidea</taxon>
        <taxon>Rhabditidae</taxon>
        <taxon>Diploscapter</taxon>
    </lineage>
</organism>
<dbReference type="EMBL" id="LIAE01009684">
    <property type="protein sequence ID" value="PAV68778.1"/>
    <property type="molecule type" value="Genomic_DNA"/>
</dbReference>
<accession>A0A2A2K4A5</accession>
<protein>
    <submittedName>
        <fullName evidence="1">Uncharacterized protein</fullName>
    </submittedName>
</protein>
<reference evidence="1 2" key="1">
    <citation type="journal article" date="2017" name="Curr. Biol.">
        <title>Genome architecture and evolution of a unichromosomal asexual nematode.</title>
        <authorList>
            <person name="Fradin H."/>
            <person name="Zegar C."/>
            <person name="Gutwein M."/>
            <person name="Lucas J."/>
            <person name="Kovtun M."/>
            <person name="Corcoran D."/>
            <person name="Baugh L.R."/>
            <person name="Kiontke K."/>
            <person name="Gunsalus K."/>
            <person name="Fitch D.H."/>
            <person name="Piano F."/>
        </authorList>
    </citation>
    <scope>NUCLEOTIDE SEQUENCE [LARGE SCALE GENOMIC DNA]</scope>
    <source>
        <strain evidence="1">PF1309</strain>
    </source>
</reference>